<reference evidence="2" key="1">
    <citation type="submission" date="2019-11" db="EMBL/GenBank/DDBJ databases">
        <authorList>
            <person name="Feng L."/>
        </authorList>
    </citation>
    <scope>NUCLEOTIDE SEQUENCE</scope>
    <source>
        <strain evidence="2">ElimosumLFYP34</strain>
    </source>
</reference>
<accession>A0A6N3HBP0</accession>
<sequence length="225" mass="26274">MFLIVYALVVVVIGTACLLYLHFRKNRDHEADRNTFKAETANNFLNVKNVINSQLFNKDNDVCSYIKVEPVNINLMEEKDLRLMSEALAAEYSGIIHDFKFIAVSKPEDNSELISLYSRDRQNTSNVKRRALYLEEITSSQTRVQKLEVPTREFYFMLWQENETEKDFIKRVIDFRDRLIRCRIQAKVAVQKEIIQLIAQTTSPQYVVDEELNPELNITLLSEAS</sequence>
<gene>
    <name evidence="2" type="ORF">ELLFYP34_01125</name>
</gene>
<name>A0A6N3HBP0_EUBLI</name>
<evidence type="ECO:0000256" key="1">
    <source>
        <dbReference type="SAM" id="Phobius"/>
    </source>
</evidence>
<evidence type="ECO:0000313" key="2">
    <source>
        <dbReference type="EMBL" id="VYU74215.1"/>
    </source>
</evidence>
<dbReference type="EMBL" id="CACRTR010000023">
    <property type="protein sequence ID" value="VYU74215.1"/>
    <property type="molecule type" value="Genomic_DNA"/>
</dbReference>
<organism evidence="2">
    <name type="scientific">Eubacterium limosum</name>
    <dbReference type="NCBI Taxonomy" id="1736"/>
    <lineage>
        <taxon>Bacteria</taxon>
        <taxon>Bacillati</taxon>
        <taxon>Bacillota</taxon>
        <taxon>Clostridia</taxon>
        <taxon>Eubacteriales</taxon>
        <taxon>Eubacteriaceae</taxon>
        <taxon>Eubacterium</taxon>
    </lineage>
</organism>
<keyword evidence="1" id="KW-0472">Membrane</keyword>
<keyword evidence="1" id="KW-0812">Transmembrane</keyword>
<dbReference type="AlphaFoldDB" id="A0A6N3HBP0"/>
<protein>
    <submittedName>
        <fullName evidence="2">Uncharacterized protein</fullName>
    </submittedName>
</protein>
<proteinExistence type="predicted"/>
<keyword evidence="1" id="KW-1133">Transmembrane helix</keyword>
<feature type="transmembrane region" description="Helical" evidence="1">
    <location>
        <begin position="6"/>
        <end position="23"/>
    </location>
</feature>